<proteinExistence type="predicted"/>
<evidence type="ECO:0000313" key="2">
    <source>
        <dbReference type="EMBL" id="TEB09385.1"/>
    </source>
</evidence>
<dbReference type="AlphaFoldDB" id="A0A4Y7RK79"/>
<feature type="compositionally biased region" description="Polar residues" evidence="1">
    <location>
        <begin position="1"/>
        <end position="17"/>
    </location>
</feature>
<organism evidence="2 3">
    <name type="scientific">Coprinellus micaceus</name>
    <name type="common">Glistening ink-cap mushroom</name>
    <name type="synonym">Coprinus micaceus</name>
    <dbReference type="NCBI Taxonomy" id="71717"/>
    <lineage>
        <taxon>Eukaryota</taxon>
        <taxon>Fungi</taxon>
        <taxon>Dikarya</taxon>
        <taxon>Basidiomycota</taxon>
        <taxon>Agaricomycotina</taxon>
        <taxon>Agaricomycetes</taxon>
        <taxon>Agaricomycetidae</taxon>
        <taxon>Agaricales</taxon>
        <taxon>Agaricineae</taxon>
        <taxon>Psathyrellaceae</taxon>
        <taxon>Coprinellus</taxon>
    </lineage>
</organism>
<name>A0A4Y7RK79_COPMI</name>
<evidence type="ECO:0000313" key="3">
    <source>
        <dbReference type="Proteomes" id="UP000298030"/>
    </source>
</evidence>
<sequence length="89" mass="10265">MTSSPRAPLKATTNDRNSPLREFTHPDSESALGLRIAHPTWQLFVLVCQQPSKSPIRLKWEIFWRSRHYQCAWCSREDNEVPTALPSTS</sequence>
<reference evidence="2 3" key="1">
    <citation type="journal article" date="2019" name="Nat. Ecol. Evol.">
        <title>Megaphylogeny resolves global patterns of mushroom evolution.</title>
        <authorList>
            <person name="Varga T."/>
            <person name="Krizsan K."/>
            <person name="Foldi C."/>
            <person name="Dima B."/>
            <person name="Sanchez-Garcia M."/>
            <person name="Sanchez-Ramirez S."/>
            <person name="Szollosi G.J."/>
            <person name="Szarkandi J.G."/>
            <person name="Papp V."/>
            <person name="Albert L."/>
            <person name="Andreopoulos W."/>
            <person name="Angelini C."/>
            <person name="Antonin V."/>
            <person name="Barry K.W."/>
            <person name="Bougher N.L."/>
            <person name="Buchanan P."/>
            <person name="Buyck B."/>
            <person name="Bense V."/>
            <person name="Catcheside P."/>
            <person name="Chovatia M."/>
            <person name="Cooper J."/>
            <person name="Damon W."/>
            <person name="Desjardin D."/>
            <person name="Finy P."/>
            <person name="Geml J."/>
            <person name="Haridas S."/>
            <person name="Hughes K."/>
            <person name="Justo A."/>
            <person name="Karasinski D."/>
            <person name="Kautmanova I."/>
            <person name="Kiss B."/>
            <person name="Kocsube S."/>
            <person name="Kotiranta H."/>
            <person name="LaButti K.M."/>
            <person name="Lechner B.E."/>
            <person name="Liimatainen K."/>
            <person name="Lipzen A."/>
            <person name="Lukacs Z."/>
            <person name="Mihaltcheva S."/>
            <person name="Morgado L.N."/>
            <person name="Niskanen T."/>
            <person name="Noordeloos M.E."/>
            <person name="Ohm R.A."/>
            <person name="Ortiz-Santana B."/>
            <person name="Ovrebo C."/>
            <person name="Racz N."/>
            <person name="Riley R."/>
            <person name="Savchenko A."/>
            <person name="Shiryaev A."/>
            <person name="Soop K."/>
            <person name="Spirin V."/>
            <person name="Szebenyi C."/>
            <person name="Tomsovsky M."/>
            <person name="Tulloss R.E."/>
            <person name="Uehling J."/>
            <person name="Grigoriev I.V."/>
            <person name="Vagvolgyi C."/>
            <person name="Papp T."/>
            <person name="Martin F.M."/>
            <person name="Miettinen O."/>
            <person name="Hibbett D.S."/>
            <person name="Nagy L.G."/>
        </authorList>
    </citation>
    <scope>NUCLEOTIDE SEQUENCE [LARGE SCALE GENOMIC DNA]</scope>
    <source>
        <strain evidence="2 3">FP101781</strain>
    </source>
</reference>
<dbReference type="EMBL" id="QPFP01000507">
    <property type="protein sequence ID" value="TEB09385.1"/>
    <property type="molecule type" value="Genomic_DNA"/>
</dbReference>
<feature type="region of interest" description="Disordered" evidence="1">
    <location>
        <begin position="1"/>
        <end position="26"/>
    </location>
</feature>
<accession>A0A4Y7RK79</accession>
<evidence type="ECO:0000256" key="1">
    <source>
        <dbReference type="SAM" id="MobiDB-lite"/>
    </source>
</evidence>
<dbReference type="Proteomes" id="UP000298030">
    <property type="component" value="Unassembled WGS sequence"/>
</dbReference>
<gene>
    <name evidence="2" type="ORF">FA13DRAFT_1107991</name>
</gene>
<comment type="caution">
    <text evidence="2">The sequence shown here is derived from an EMBL/GenBank/DDBJ whole genome shotgun (WGS) entry which is preliminary data.</text>
</comment>
<protein>
    <submittedName>
        <fullName evidence="2">Uncharacterized protein</fullName>
    </submittedName>
</protein>
<keyword evidence="3" id="KW-1185">Reference proteome</keyword>